<reference evidence="3" key="1">
    <citation type="journal article" date="2015" name="Genome Announc.">
        <title>Complete Genome Sequence of the Bacteriochlorophyll b-Producing Photosynthetic Bacterium Blastochloris viridis.</title>
        <authorList>
            <person name="Tsukatani Y."/>
            <person name="Hirose Y."/>
            <person name="Harada J."/>
            <person name="Misawa N."/>
            <person name="Mori K."/>
            <person name="Inoue K."/>
            <person name="Tamiaki H."/>
        </authorList>
    </citation>
    <scope>NUCLEOTIDE SEQUENCE [LARGE SCALE GENOMIC DNA]</scope>
    <source>
        <strain evidence="3">DSM 133</strain>
    </source>
</reference>
<feature type="region of interest" description="Disordered" evidence="1">
    <location>
        <begin position="42"/>
        <end position="98"/>
    </location>
</feature>
<keyword evidence="2" id="KW-0812">Transmembrane</keyword>
<gene>
    <name evidence="3" type="ORF">BV133_444</name>
    <name evidence="4" type="ORF">BVIRIDIS_03210</name>
</gene>
<dbReference type="EMBL" id="AP014854">
    <property type="protein sequence ID" value="BAR98037.1"/>
    <property type="molecule type" value="Genomic_DNA"/>
</dbReference>
<protein>
    <submittedName>
        <fullName evidence="4">Uncharacterized protein</fullName>
    </submittedName>
</protein>
<accession>A0A0H5B793</accession>
<dbReference type="AlphaFoldDB" id="A0A0H5B793"/>
<evidence type="ECO:0000256" key="2">
    <source>
        <dbReference type="SAM" id="Phobius"/>
    </source>
</evidence>
<keyword evidence="5" id="KW-1185">Reference proteome</keyword>
<evidence type="ECO:0000313" key="3">
    <source>
        <dbReference type="EMBL" id="BAR98037.1"/>
    </source>
</evidence>
<dbReference type="Proteomes" id="UP000065734">
    <property type="component" value="Chromosome I"/>
</dbReference>
<keyword evidence="2" id="KW-1133">Transmembrane helix</keyword>
<evidence type="ECO:0000313" key="4">
    <source>
        <dbReference type="EMBL" id="CUU41332.1"/>
    </source>
</evidence>
<evidence type="ECO:0000313" key="5">
    <source>
        <dbReference type="Proteomes" id="UP000065734"/>
    </source>
</evidence>
<reference evidence="5" key="3">
    <citation type="journal article" date="2016" name="Genome Announc.">
        <title>Revised genome sequence of the purple photosynthetic bacterium Blastochloris viridis.</title>
        <authorList>
            <person name="Liu L.N."/>
            <person name="Faulkner M."/>
            <person name="Liu X."/>
            <person name="Huang F."/>
            <person name="Darby A.C."/>
            <person name="Hall N."/>
        </authorList>
    </citation>
    <scope>NUCLEOTIDE SEQUENCE [LARGE SCALE GENOMIC DNA]</scope>
    <source>
        <strain evidence="5">ATCC 19567 / DSM 133 / F</strain>
    </source>
</reference>
<organism evidence="4 5">
    <name type="scientific">Blastochloris viridis</name>
    <name type="common">Rhodopseudomonas viridis</name>
    <dbReference type="NCBI Taxonomy" id="1079"/>
    <lineage>
        <taxon>Bacteria</taxon>
        <taxon>Pseudomonadati</taxon>
        <taxon>Pseudomonadota</taxon>
        <taxon>Alphaproteobacteria</taxon>
        <taxon>Hyphomicrobiales</taxon>
        <taxon>Blastochloridaceae</taxon>
        <taxon>Blastochloris</taxon>
    </lineage>
</organism>
<dbReference type="EMBL" id="LN907867">
    <property type="protein sequence ID" value="CUU41332.1"/>
    <property type="molecule type" value="Genomic_DNA"/>
</dbReference>
<feature type="transmembrane region" description="Helical" evidence="2">
    <location>
        <begin position="20"/>
        <end position="40"/>
    </location>
</feature>
<keyword evidence="2" id="KW-0472">Membrane</keyword>
<reference evidence="4" key="2">
    <citation type="submission" date="2015-11" db="EMBL/GenBank/DDBJ databases">
        <authorList>
            <person name="Zhang Y."/>
            <person name="Guo Z."/>
        </authorList>
    </citation>
    <scope>NUCLEOTIDE SEQUENCE</scope>
    <source>
        <strain evidence="4">1</strain>
    </source>
</reference>
<sequence length="98" mass="10186">MRRNLRRITLVRRVIATVEYGLLAVGVAIVGLGVAIAIGGPPARHHTAERPAPIETMPSQPAPKSVARTPADPATVATVPSVTEPEPVDGIAGVGLRR</sequence>
<dbReference type="RefSeq" id="WP_058124820.1">
    <property type="nucleotide sequence ID" value="NZ_AP014854.2"/>
</dbReference>
<evidence type="ECO:0000256" key="1">
    <source>
        <dbReference type="SAM" id="MobiDB-lite"/>
    </source>
</evidence>
<name>A0A0H5B793_BLAVI</name>
<proteinExistence type="predicted"/>